<evidence type="ECO:0000256" key="3">
    <source>
        <dbReference type="ARBA" id="ARBA00022729"/>
    </source>
</evidence>
<feature type="signal peptide" evidence="4">
    <location>
        <begin position="1"/>
        <end position="18"/>
    </location>
</feature>
<organism evidence="5 6">
    <name type="scientific">Moniliophthora roreri (strain MCA 2997)</name>
    <name type="common">Cocoa frosty pod rot fungus</name>
    <name type="synonym">Crinipellis roreri</name>
    <dbReference type="NCBI Taxonomy" id="1381753"/>
    <lineage>
        <taxon>Eukaryota</taxon>
        <taxon>Fungi</taxon>
        <taxon>Dikarya</taxon>
        <taxon>Basidiomycota</taxon>
        <taxon>Agaricomycotina</taxon>
        <taxon>Agaricomycetes</taxon>
        <taxon>Agaricomycetidae</taxon>
        <taxon>Agaricales</taxon>
        <taxon>Marasmiineae</taxon>
        <taxon>Marasmiaceae</taxon>
        <taxon>Moniliophthora</taxon>
    </lineage>
</organism>
<feature type="chain" id="PRO_5004713108" description="Long chronological lifespan protein 2" evidence="4">
    <location>
        <begin position="19"/>
        <end position="112"/>
    </location>
</feature>
<dbReference type="GO" id="GO:0036503">
    <property type="term" value="P:ERAD pathway"/>
    <property type="evidence" value="ECO:0007669"/>
    <property type="project" value="TreeGrafter"/>
</dbReference>
<reference evidence="5 6" key="1">
    <citation type="journal article" date="2014" name="BMC Genomics">
        <title>Genome and secretome analysis of the hemibiotrophic fungal pathogen, Moniliophthora roreri, which causes frosty pod rot disease of cacao: mechanisms of the biotrophic and necrotrophic phases.</title>
        <authorList>
            <person name="Meinhardt L.W."/>
            <person name="Costa G.G.L."/>
            <person name="Thomazella D.P.T."/>
            <person name="Teixeira P.J.P.L."/>
            <person name="Carazzolle M.F."/>
            <person name="Schuster S.C."/>
            <person name="Carlson J.E."/>
            <person name="Guiltinan M.J."/>
            <person name="Mieczkowski P."/>
            <person name="Farmer A."/>
            <person name="Ramaraj T."/>
            <person name="Crozier J."/>
            <person name="Davis R.E."/>
            <person name="Shao J."/>
            <person name="Melnick R.L."/>
            <person name="Pereira G.A.G."/>
            <person name="Bailey B.A."/>
        </authorList>
    </citation>
    <scope>NUCLEOTIDE SEQUENCE [LARGE SCALE GENOMIC DNA]</scope>
    <source>
        <strain evidence="5 6">MCA 2997</strain>
    </source>
</reference>
<comment type="caution">
    <text evidence="5">The sequence shown here is derived from an EMBL/GenBank/DDBJ whole genome shotgun (WGS) entry which is preliminary data.</text>
</comment>
<dbReference type="OrthoDB" id="2234316at2759"/>
<protein>
    <recommendedName>
        <fullName evidence="2">Long chronological lifespan protein 2</fullName>
    </recommendedName>
</protein>
<dbReference type="AlphaFoldDB" id="V2YS12"/>
<name>V2YS12_MONRO</name>
<keyword evidence="6" id="KW-1185">Reference proteome</keyword>
<dbReference type="PANTHER" id="PTHR38425:SF1">
    <property type="entry name" value="LONG CHRONOLOGICAL LIFESPAN PROTEIN 2"/>
    <property type="match status" value="1"/>
</dbReference>
<evidence type="ECO:0000256" key="4">
    <source>
        <dbReference type="SAM" id="SignalP"/>
    </source>
</evidence>
<sequence length="112" mass="12742">MYRLVLFFLCALIASTCAQFSFFDNIFRQQHQEQHHAGAAQWASHIDSIPCSQYLCKTLECVKSPAQCPCPDVEDVRCVIPDSDDRDSGTVICVRGKNECDQVERLAKKTWK</sequence>
<keyword evidence="3 4" id="KW-0732">Signal</keyword>
<evidence type="ECO:0000313" key="5">
    <source>
        <dbReference type="EMBL" id="ESK94459.1"/>
    </source>
</evidence>
<dbReference type="Proteomes" id="UP000017559">
    <property type="component" value="Unassembled WGS sequence"/>
</dbReference>
<comment type="similarity">
    <text evidence="1">Belongs to the LCL2 family.</text>
</comment>
<proteinExistence type="inferred from homology"/>
<dbReference type="EMBL" id="AWSO01000135">
    <property type="protein sequence ID" value="ESK94459.1"/>
    <property type="molecule type" value="Genomic_DNA"/>
</dbReference>
<dbReference type="PANTHER" id="PTHR38425">
    <property type="entry name" value="LONG CHRONOLOGICAL LIFESPAN PROTEIN 2"/>
    <property type="match status" value="1"/>
</dbReference>
<gene>
    <name evidence="5" type="ORF">Moror_8117</name>
</gene>
<dbReference type="InterPro" id="IPR034543">
    <property type="entry name" value="LCL2"/>
</dbReference>
<evidence type="ECO:0000256" key="2">
    <source>
        <dbReference type="ARBA" id="ARBA00018534"/>
    </source>
</evidence>
<dbReference type="STRING" id="1381753.V2YS12"/>
<dbReference type="HOGENOM" id="CLU_142363_2_1_1"/>
<evidence type="ECO:0000313" key="6">
    <source>
        <dbReference type="Proteomes" id="UP000017559"/>
    </source>
</evidence>
<dbReference type="KEGG" id="mrr:Moror_8117"/>
<evidence type="ECO:0000256" key="1">
    <source>
        <dbReference type="ARBA" id="ARBA00010545"/>
    </source>
</evidence>
<accession>V2YS12</accession>